<dbReference type="Pfam" id="PF07589">
    <property type="entry name" value="PEP-CTERM"/>
    <property type="match status" value="1"/>
</dbReference>
<gene>
    <name evidence="3" type="ORF">AVDCRST_MAG63-3305</name>
</gene>
<sequence>MYTISSKVFRSGVAALGLLALSAGASSAQEVRFIGDTALSTFANGALSLSPSGGTGGGLAYTPSTFNDLTSNGFLGLGNAAPSSTNNLGYFTLTTPSGGTNLYGSTFNLRVLFSDPDGADDALFPGMLTGSVASTGAGGVFIDFDNTPQSFSYDGGAYSLRVNDLAINPNAAAGGTSQVSVTGVIRTDVTPGEGPDGEVIPEPGTMSLLGMGAVSALGMIRRRRRRSGGGETSA</sequence>
<proteinExistence type="predicted"/>
<dbReference type="InterPro" id="IPR013424">
    <property type="entry name" value="Ice-binding_C"/>
</dbReference>
<evidence type="ECO:0000256" key="1">
    <source>
        <dbReference type="SAM" id="SignalP"/>
    </source>
</evidence>
<keyword evidence="1" id="KW-0732">Signal</keyword>
<evidence type="ECO:0000313" key="3">
    <source>
        <dbReference type="EMBL" id="CAA9277266.1"/>
    </source>
</evidence>
<reference evidence="3" key="1">
    <citation type="submission" date="2020-02" db="EMBL/GenBank/DDBJ databases">
        <authorList>
            <person name="Meier V. D."/>
        </authorList>
    </citation>
    <scope>NUCLEOTIDE SEQUENCE</scope>
    <source>
        <strain evidence="3">AVDCRST_MAG63</strain>
    </source>
</reference>
<protein>
    <recommendedName>
        <fullName evidence="2">Ice-binding protein C-terminal domain-containing protein</fullName>
    </recommendedName>
</protein>
<dbReference type="NCBIfam" id="TIGR02595">
    <property type="entry name" value="PEP_CTERM"/>
    <property type="match status" value="1"/>
</dbReference>
<feature type="signal peptide" evidence="1">
    <location>
        <begin position="1"/>
        <end position="28"/>
    </location>
</feature>
<dbReference type="AlphaFoldDB" id="A0A6J4JI00"/>
<name>A0A6J4JI00_9BACT</name>
<evidence type="ECO:0000259" key="2">
    <source>
        <dbReference type="Pfam" id="PF07589"/>
    </source>
</evidence>
<dbReference type="EMBL" id="CADCTO010000436">
    <property type="protein sequence ID" value="CAA9277266.1"/>
    <property type="molecule type" value="Genomic_DNA"/>
</dbReference>
<feature type="chain" id="PRO_5026863588" description="Ice-binding protein C-terminal domain-containing protein" evidence="1">
    <location>
        <begin position="29"/>
        <end position="234"/>
    </location>
</feature>
<feature type="domain" description="Ice-binding protein C-terminal" evidence="2">
    <location>
        <begin position="200"/>
        <end position="224"/>
    </location>
</feature>
<organism evidence="3">
    <name type="scientific">uncultured Armatimonadetes bacterium</name>
    <dbReference type="NCBI Taxonomy" id="157466"/>
    <lineage>
        <taxon>Bacteria</taxon>
        <taxon>Bacillati</taxon>
        <taxon>Armatimonadota</taxon>
        <taxon>environmental samples</taxon>
    </lineage>
</organism>
<accession>A0A6J4JI00</accession>